<dbReference type="InterPro" id="IPR001087">
    <property type="entry name" value="GDSL"/>
</dbReference>
<gene>
    <name evidence="3" type="ORF">LX32DRAFT_604336</name>
</gene>
<dbReference type="GO" id="GO:0016788">
    <property type="term" value="F:hydrolase activity, acting on ester bonds"/>
    <property type="evidence" value="ECO:0007669"/>
    <property type="project" value="InterPro"/>
</dbReference>
<dbReference type="Gene3D" id="3.40.50.1110">
    <property type="entry name" value="SGNH hydrolase"/>
    <property type="match status" value="1"/>
</dbReference>
<keyword evidence="2" id="KW-0732">Signal</keyword>
<protein>
    <submittedName>
        <fullName evidence="3">Acetyl esterase</fullName>
    </submittedName>
</protein>
<feature type="signal peptide" evidence="2">
    <location>
        <begin position="1"/>
        <end position="19"/>
    </location>
</feature>
<proteinExistence type="predicted"/>
<name>A0AAD9H4H3_9PEZI</name>
<feature type="chain" id="PRO_5042109716" evidence="2">
    <location>
        <begin position="20"/>
        <end position="344"/>
    </location>
</feature>
<dbReference type="SUPFAM" id="SSF52266">
    <property type="entry name" value="SGNH hydrolase"/>
    <property type="match status" value="1"/>
</dbReference>
<dbReference type="PANTHER" id="PTHR45648:SF22">
    <property type="entry name" value="GDSL LIPASE_ACYLHYDROLASE FAMILY PROTEIN (AFU_ORTHOLOGUE AFUA_4G14700)"/>
    <property type="match status" value="1"/>
</dbReference>
<evidence type="ECO:0000313" key="3">
    <source>
        <dbReference type="EMBL" id="KAK2021666.1"/>
    </source>
</evidence>
<reference evidence="3" key="1">
    <citation type="submission" date="2021-06" db="EMBL/GenBank/DDBJ databases">
        <title>Comparative genomics, transcriptomics and evolutionary studies reveal genomic signatures of adaptation to plant cell wall in hemibiotrophic fungi.</title>
        <authorList>
            <consortium name="DOE Joint Genome Institute"/>
            <person name="Baroncelli R."/>
            <person name="Diaz J.F."/>
            <person name="Benocci T."/>
            <person name="Peng M."/>
            <person name="Battaglia E."/>
            <person name="Haridas S."/>
            <person name="Andreopoulos W."/>
            <person name="Labutti K."/>
            <person name="Pangilinan J."/>
            <person name="Floch G.L."/>
            <person name="Makela M.R."/>
            <person name="Henrissat B."/>
            <person name="Grigoriev I.V."/>
            <person name="Crouch J.A."/>
            <person name="De Vries R.P."/>
            <person name="Sukno S.A."/>
            <person name="Thon M.R."/>
        </authorList>
    </citation>
    <scope>NUCLEOTIDE SEQUENCE</scope>
    <source>
        <strain evidence="3">MAFF235873</strain>
    </source>
</reference>
<comment type="caution">
    <text evidence="3">The sequence shown here is derived from an EMBL/GenBank/DDBJ whole genome shotgun (WGS) entry which is preliminary data.</text>
</comment>
<accession>A0AAD9H4H3</accession>
<dbReference type="InterPro" id="IPR036514">
    <property type="entry name" value="SGNH_hydro_sf"/>
</dbReference>
<evidence type="ECO:0000256" key="2">
    <source>
        <dbReference type="SAM" id="SignalP"/>
    </source>
</evidence>
<sequence length="344" mass="37711">MLFLPIAALALVAAASGWGLDKFENLVTFGDSYTDEGRFNYFLNHNGSAPPAGVLLPPSNSTASGGYAWGRFVANSTGAKPYNYAVGGATCSNKIISRYFAPIRQPFPSVLEYEIPAYKADTAFDALYPNREADNTVYALWIGTNDLGYGAFLTDSNAPGTTISSFVDCVWDVFDEIYATGGRQFVLLNVAPLEQSPLYAAAELGGSGDSLYWPNKTSYNTTETQYKMLEYSTSVNTAFDYGVPFHLLVKKRWPGASFSIFDVHSLLRDVHADPPKYLSSPANVKGFYRVCDPVTASCVDSSEPKASFLWYDELHPSERASEIVAQHFVEVVRGNSTYVKTYVC</sequence>
<organism evidence="3 4">
    <name type="scientific">Colletotrichum zoysiae</name>
    <dbReference type="NCBI Taxonomy" id="1216348"/>
    <lineage>
        <taxon>Eukaryota</taxon>
        <taxon>Fungi</taxon>
        <taxon>Dikarya</taxon>
        <taxon>Ascomycota</taxon>
        <taxon>Pezizomycotina</taxon>
        <taxon>Sordariomycetes</taxon>
        <taxon>Hypocreomycetidae</taxon>
        <taxon>Glomerellales</taxon>
        <taxon>Glomerellaceae</taxon>
        <taxon>Colletotrichum</taxon>
        <taxon>Colletotrichum graminicola species complex</taxon>
    </lineage>
</organism>
<dbReference type="CDD" id="cd01846">
    <property type="entry name" value="fatty_acyltransferase_like"/>
    <property type="match status" value="1"/>
</dbReference>
<dbReference type="AlphaFoldDB" id="A0AAD9H4H3"/>
<dbReference type="PANTHER" id="PTHR45648">
    <property type="entry name" value="GDSL LIPASE/ACYLHYDROLASE FAMILY PROTEIN (AFU_ORTHOLOGUE AFUA_4G14700)"/>
    <property type="match status" value="1"/>
</dbReference>
<keyword evidence="1" id="KW-0378">Hydrolase</keyword>
<dbReference type="EMBL" id="MU843088">
    <property type="protein sequence ID" value="KAK2021666.1"/>
    <property type="molecule type" value="Genomic_DNA"/>
</dbReference>
<dbReference type="Proteomes" id="UP001232148">
    <property type="component" value="Unassembled WGS sequence"/>
</dbReference>
<evidence type="ECO:0000256" key="1">
    <source>
        <dbReference type="ARBA" id="ARBA00022801"/>
    </source>
</evidence>
<dbReference type="InterPro" id="IPR051058">
    <property type="entry name" value="GDSL_Est/Lipase"/>
</dbReference>
<evidence type="ECO:0000313" key="4">
    <source>
        <dbReference type="Proteomes" id="UP001232148"/>
    </source>
</evidence>
<dbReference type="Pfam" id="PF00657">
    <property type="entry name" value="Lipase_GDSL"/>
    <property type="match status" value="1"/>
</dbReference>
<keyword evidence="4" id="KW-1185">Reference proteome</keyword>